<dbReference type="InterPro" id="IPR013162">
    <property type="entry name" value="CD80_C2-set"/>
</dbReference>
<feature type="domain" description="Ig-like" evidence="5">
    <location>
        <begin position="64"/>
        <end position="153"/>
    </location>
</feature>
<gene>
    <name evidence="6" type="ORF">QTP70_034058</name>
</gene>
<accession>A0AAE0USB0</accession>
<protein>
    <recommendedName>
        <fullName evidence="5">Ig-like domain-containing protein</fullName>
    </recommendedName>
</protein>
<feature type="transmembrane region" description="Helical" evidence="4">
    <location>
        <begin position="425"/>
        <end position="449"/>
    </location>
</feature>
<sequence length="514" mass="56607">MNEFKGRTSLTGNAQNGDCTLRINNVQREDSEVGLYVWVWKNDNDHKGFYARTTKIEILEPRDPDITMESRQVEGKAFTAKCKFRTSCPTPPQLTWMGLSGTSDLNHTSIENTLWDTELTTTFTVTRQDHGKELICKALLSGQDFQSTAAPLNVSYAPTDVRVVFTGQSTVNEGYSVSLKCTSHGRPAPTDYEWVVTQNNITTHYKGITVVLQDVKRNTYVSCIAINPIGRGESKQLALTVDYAPTDVRVDFTGQSTVIEGHTVSLKCTSHGRPAPTDYEWVVTQNNITTHYKGITVVLQDVKRNTYVSCIAINPIGRGESKQLALTVQYPPSILPGTFCSMENRLLKCVCQAVAKPNAVISWTIDGSSELSSAFNTITLDNSSMTVSELTGPQGWGGNVTCTATNIAGTKVFQMYINFEGVDSLVLEAGVGAACVLGIIGLVTAIVICKKRRCAEPPKDLITVQQVRFDRSKVSHDYGLSSDEDLYVNAVQATQKLKEQDAESCVYENYDRRP</sequence>
<keyword evidence="4" id="KW-0812">Transmembrane</keyword>
<feature type="domain" description="Ig-like" evidence="5">
    <location>
        <begin position="245"/>
        <end position="327"/>
    </location>
</feature>
<reference evidence="6" key="1">
    <citation type="submission" date="2023-06" db="EMBL/GenBank/DDBJ databases">
        <title>Male Hemibagrus guttatus genome.</title>
        <authorList>
            <person name="Bian C."/>
        </authorList>
    </citation>
    <scope>NUCLEOTIDE SEQUENCE</scope>
    <source>
        <strain evidence="6">Male_cb2023</strain>
        <tissue evidence="6">Muscle</tissue>
    </source>
</reference>
<dbReference type="Pfam" id="PF08205">
    <property type="entry name" value="C2-set_2"/>
    <property type="match status" value="1"/>
</dbReference>
<dbReference type="InterPro" id="IPR003599">
    <property type="entry name" value="Ig_sub"/>
</dbReference>
<keyword evidence="2 4" id="KW-0472">Membrane</keyword>
<dbReference type="PANTHER" id="PTHR46484">
    <property type="entry name" value="SI:CH211-171H4.5-RELATED"/>
    <property type="match status" value="1"/>
</dbReference>
<dbReference type="SMART" id="SM00409">
    <property type="entry name" value="IG"/>
    <property type="match status" value="2"/>
</dbReference>
<feature type="domain" description="Ig-like" evidence="5">
    <location>
        <begin position="158"/>
        <end position="240"/>
    </location>
</feature>
<dbReference type="SUPFAM" id="SSF48726">
    <property type="entry name" value="Immunoglobulin"/>
    <property type="match status" value="5"/>
</dbReference>
<dbReference type="InterPro" id="IPR013783">
    <property type="entry name" value="Ig-like_fold"/>
</dbReference>
<dbReference type="InterPro" id="IPR007110">
    <property type="entry name" value="Ig-like_dom"/>
</dbReference>
<evidence type="ECO:0000259" key="5">
    <source>
        <dbReference type="PROSITE" id="PS50835"/>
    </source>
</evidence>
<dbReference type="GO" id="GO:0016020">
    <property type="term" value="C:membrane"/>
    <property type="evidence" value="ECO:0007669"/>
    <property type="project" value="UniProtKB-SubCell"/>
</dbReference>
<organism evidence="6 7">
    <name type="scientific">Hemibagrus guttatus</name>
    <dbReference type="NCBI Taxonomy" id="175788"/>
    <lineage>
        <taxon>Eukaryota</taxon>
        <taxon>Metazoa</taxon>
        <taxon>Chordata</taxon>
        <taxon>Craniata</taxon>
        <taxon>Vertebrata</taxon>
        <taxon>Euteleostomi</taxon>
        <taxon>Actinopterygii</taxon>
        <taxon>Neopterygii</taxon>
        <taxon>Teleostei</taxon>
        <taxon>Ostariophysi</taxon>
        <taxon>Siluriformes</taxon>
        <taxon>Bagridae</taxon>
        <taxon>Hemibagrus</taxon>
    </lineage>
</organism>
<dbReference type="Proteomes" id="UP001274896">
    <property type="component" value="Unassembled WGS sequence"/>
</dbReference>
<dbReference type="EMBL" id="JAUCMX010000020">
    <property type="protein sequence ID" value="KAK3515829.1"/>
    <property type="molecule type" value="Genomic_DNA"/>
</dbReference>
<evidence type="ECO:0000313" key="7">
    <source>
        <dbReference type="Proteomes" id="UP001274896"/>
    </source>
</evidence>
<evidence type="ECO:0000256" key="4">
    <source>
        <dbReference type="SAM" id="Phobius"/>
    </source>
</evidence>
<evidence type="ECO:0000256" key="3">
    <source>
        <dbReference type="ARBA" id="ARBA00023157"/>
    </source>
</evidence>
<evidence type="ECO:0000313" key="6">
    <source>
        <dbReference type="EMBL" id="KAK3515829.1"/>
    </source>
</evidence>
<comment type="caution">
    <text evidence="6">The sequence shown here is derived from an EMBL/GenBank/DDBJ whole genome shotgun (WGS) entry which is preliminary data.</text>
</comment>
<keyword evidence="3" id="KW-1015">Disulfide bond</keyword>
<dbReference type="PROSITE" id="PS50835">
    <property type="entry name" value="IG_LIKE"/>
    <property type="match status" value="4"/>
</dbReference>
<dbReference type="InterPro" id="IPR036179">
    <property type="entry name" value="Ig-like_dom_sf"/>
</dbReference>
<comment type="subcellular location">
    <subcellularLocation>
        <location evidence="1">Membrane</location>
        <topology evidence="1">Single-pass membrane protein</topology>
    </subcellularLocation>
</comment>
<dbReference type="PANTHER" id="PTHR46484:SF1">
    <property type="entry name" value="SCHWANN CELL MYELIN PROTEIN-RELATED"/>
    <property type="match status" value="1"/>
</dbReference>
<evidence type="ECO:0000256" key="1">
    <source>
        <dbReference type="ARBA" id="ARBA00004167"/>
    </source>
</evidence>
<keyword evidence="7" id="KW-1185">Reference proteome</keyword>
<dbReference type="Gene3D" id="2.60.40.10">
    <property type="entry name" value="Immunoglobulins"/>
    <property type="match status" value="5"/>
</dbReference>
<keyword evidence="4" id="KW-1133">Transmembrane helix</keyword>
<evidence type="ECO:0000256" key="2">
    <source>
        <dbReference type="ARBA" id="ARBA00023136"/>
    </source>
</evidence>
<dbReference type="AlphaFoldDB" id="A0AAE0USB0"/>
<name>A0AAE0USB0_9TELE</name>
<feature type="domain" description="Ig-like" evidence="5">
    <location>
        <begin position="332"/>
        <end position="418"/>
    </location>
</feature>
<proteinExistence type="predicted"/>